<dbReference type="SUPFAM" id="SSF53448">
    <property type="entry name" value="Nucleotide-diphospho-sugar transferases"/>
    <property type="match status" value="1"/>
</dbReference>
<organism evidence="13 14">
    <name type="scientific">Microtus ochrogaster</name>
    <name type="common">Prairie vole</name>
    <dbReference type="NCBI Taxonomy" id="79684"/>
    <lineage>
        <taxon>Eukaryota</taxon>
        <taxon>Metazoa</taxon>
        <taxon>Chordata</taxon>
        <taxon>Craniata</taxon>
        <taxon>Vertebrata</taxon>
        <taxon>Euteleostomi</taxon>
        <taxon>Mammalia</taxon>
        <taxon>Eutheria</taxon>
        <taxon>Euarchontoglires</taxon>
        <taxon>Glires</taxon>
        <taxon>Rodentia</taxon>
        <taxon>Myomorpha</taxon>
        <taxon>Muroidea</taxon>
        <taxon>Cricetidae</taxon>
        <taxon>Arvicolinae</taxon>
        <taxon>Microtus</taxon>
    </lineage>
</organism>
<keyword evidence="4" id="KW-0328">Glycosyltransferase</keyword>
<feature type="binding site" evidence="12">
    <location>
        <position position="297"/>
    </location>
    <ligand>
        <name>an alpha-L-fucosyl-(1-&gt;2)-beta-D-galactosyl derivative</name>
        <dbReference type="ChEBI" id="CHEBI:140327"/>
    </ligand>
</feature>
<proteinExistence type="inferred from homology"/>
<keyword evidence="6" id="KW-0812">Transmembrane</keyword>
<accession>A0A8J6KXT2</accession>
<dbReference type="InterPro" id="IPR005076">
    <property type="entry name" value="Glyco_trans_6"/>
</dbReference>
<name>A0A8J6KXT2_MICOH</name>
<protein>
    <submittedName>
        <fullName evidence="13">Glycosyltransferase 6 domain-containing protein 1</fullName>
    </submittedName>
</protein>
<evidence type="ECO:0000256" key="9">
    <source>
        <dbReference type="ARBA" id="ARBA00023136"/>
    </source>
</evidence>
<dbReference type="GO" id="GO:0005794">
    <property type="term" value="C:Golgi apparatus"/>
    <property type="evidence" value="ECO:0007669"/>
    <property type="project" value="TreeGrafter"/>
</dbReference>
<dbReference type="AlphaFoldDB" id="A0A8J6KXT2"/>
<evidence type="ECO:0000256" key="6">
    <source>
        <dbReference type="ARBA" id="ARBA00022692"/>
    </source>
</evidence>
<evidence type="ECO:0000256" key="7">
    <source>
        <dbReference type="ARBA" id="ARBA00022968"/>
    </source>
</evidence>
<evidence type="ECO:0000256" key="2">
    <source>
        <dbReference type="ARBA" id="ARBA00004606"/>
    </source>
</evidence>
<keyword evidence="9" id="KW-0472">Membrane</keyword>
<feature type="binding site" evidence="12">
    <location>
        <begin position="93"/>
        <end position="95"/>
    </location>
    <ligand>
        <name>UDP-N-acetyl-alpha-D-galactosamine</name>
        <dbReference type="ChEBI" id="CHEBI:67138"/>
    </ligand>
</feature>
<evidence type="ECO:0000256" key="4">
    <source>
        <dbReference type="ARBA" id="ARBA00022676"/>
    </source>
</evidence>
<dbReference type="FunFam" id="3.90.550.10:FF:000022">
    <property type="entry name" value="Histo-blood group ABO system transferase"/>
    <property type="match status" value="1"/>
</dbReference>
<comment type="cofactor">
    <cofactor evidence="1">
        <name>Mn(2+)</name>
        <dbReference type="ChEBI" id="CHEBI:29035"/>
    </cofactor>
</comment>
<sequence length="319" mass="37213">MLSGHEENQPGAIVMLMTSPLTEDPHTTKAVDATRNLQEDELRLSDWFNPRMRVDVITTTDWLAPVIWEGTFDREALEKYYRKQNITVGLVVFAVGSLTDQYLDPFLRSASKFFMPGYKVIFYVMVDRFLQLPEMDYGPRQSFQIHLIGEERWWSDFDLMRMKLLGEHIQDHIRYEVDFLFSMSANLVFQSEFGVETLSMSVAQLHAWWYFRKTGDLPYERRPASAAYIPFGLGDFYYAGTIVGGVPLKVLDLTQEYMKGIVLDAENGLNSTYEKYLNKYFFLNKPTKLLSPEYSWDPTFHTLRQVRSMKIAQYPIDSL</sequence>
<dbReference type="Gene3D" id="3.90.550.10">
    <property type="entry name" value="Spore Coat Polysaccharide Biosynthesis Protein SpsA, Chain A"/>
    <property type="match status" value="1"/>
</dbReference>
<comment type="subcellular location">
    <subcellularLocation>
        <location evidence="2">Membrane</location>
        <topology evidence="2">Single-pass type II membrane protein</topology>
    </subcellularLocation>
</comment>
<dbReference type="GO" id="GO:0031982">
    <property type="term" value="C:vesicle"/>
    <property type="evidence" value="ECO:0007669"/>
    <property type="project" value="TreeGrafter"/>
</dbReference>
<dbReference type="GO" id="GO:0005975">
    <property type="term" value="P:carbohydrate metabolic process"/>
    <property type="evidence" value="ECO:0007669"/>
    <property type="project" value="InterPro"/>
</dbReference>
<dbReference type="GO" id="GO:0016020">
    <property type="term" value="C:membrane"/>
    <property type="evidence" value="ECO:0007669"/>
    <property type="project" value="UniProtKB-SubCell"/>
</dbReference>
<evidence type="ECO:0000256" key="5">
    <source>
        <dbReference type="ARBA" id="ARBA00022679"/>
    </source>
</evidence>
<reference evidence="13" key="1">
    <citation type="submission" date="2020-03" db="EMBL/GenBank/DDBJ databases">
        <title>Studies in the Genomics of Life Span.</title>
        <authorList>
            <person name="Glass D."/>
        </authorList>
    </citation>
    <scope>NUCLEOTIDE SEQUENCE</scope>
    <source>
        <strain evidence="13">LTLLF</strain>
        <tissue evidence="13">Muscle</tissue>
    </source>
</reference>
<gene>
    <name evidence="13" type="ORF">LTLLF_171320</name>
</gene>
<evidence type="ECO:0000256" key="3">
    <source>
        <dbReference type="ARBA" id="ARBA00010413"/>
    </source>
</evidence>
<evidence type="ECO:0000256" key="8">
    <source>
        <dbReference type="ARBA" id="ARBA00022989"/>
    </source>
</evidence>
<comment type="caution">
    <text evidence="13">The sequence shown here is derived from an EMBL/GenBank/DDBJ whole genome shotgun (WGS) entry which is preliminary data.</text>
</comment>
<keyword evidence="10" id="KW-0325">Glycoprotein</keyword>
<evidence type="ECO:0000313" key="13">
    <source>
        <dbReference type="EMBL" id="KAH0506917.1"/>
    </source>
</evidence>
<dbReference type="Proteomes" id="UP000710432">
    <property type="component" value="Unassembled WGS sequence"/>
</dbReference>
<dbReference type="EMBL" id="JAATJU010023844">
    <property type="protein sequence ID" value="KAH0506917.1"/>
    <property type="molecule type" value="Genomic_DNA"/>
</dbReference>
<evidence type="ECO:0000256" key="11">
    <source>
        <dbReference type="PIRSR" id="PIRSR605076-1"/>
    </source>
</evidence>
<keyword evidence="5" id="KW-0808">Transferase</keyword>
<feature type="binding site" evidence="12">
    <location>
        <position position="206"/>
    </location>
    <ligand>
        <name>an alpha-L-fucosyl-(1-&gt;2)-beta-D-galactosyl derivative</name>
        <dbReference type="ChEBI" id="CHEBI:140327"/>
    </ligand>
</feature>
<evidence type="ECO:0000256" key="12">
    <source>
        <dbReference type="PIRSR" id="PIRSR605076-2"/>
    </source>
</evidence>
<keyword evidence="7" id="KW-0735">Signal-anchor</keyword>
<feature type="binding site" evidence="12">
    <location>
        <position position="274"/>
    </location>
    <ligand>
        <name>an alpha-L-fucosyl-(1-&gt;2)-beta-D-galactosyl derivative</name>
        <dbReference type="ChEBI" id="CHEBI:140327"/>
    </ligand>
</feature>
<dbReference type="Pfam" id="PF03414">
    <property type="entry name" value="Glyco_transf_6"/>
    <property type="match status" value="1"/>
</dbReference>
<evidence type="ECO:0000256" key="1">
    <source>
        <dbReference type="ARBA" id="ARBA00001936"/>
    </source>
</evidence>
<dbReference type="PANTHER" id="PTHR10462">
    <property type="entry name" value="GLYCOSYLTRANSFERASE-RELATED"/>
    <property type="match status" value="1"/>
</dbReference>
<keyword evidence="8" id="KW-1133">Transmembrane helix</keyword>
<comment type="similarity">
    <text evidence="3">Belongs to the glycosyltransferase 6 family.</text>
</comment>
<evidence type="ECO:0000313" key="14">
    <source>
        <dbReference type="Proteomes" id="UP000710432"/>
    </source>
</evidence>
<dbReference type="InterPro" id="IPR029044">
    <property type="entry name" value="Nucleotide-diphossugar_trans"/>
</dbReference>
<evidence type="ECO:0000256" key="10">
    <source>
        <dbReference type="ARBA" id="ARBA00023180"/>
    </source>
</evidence>
<dbReference type="GO" id="GO:0016758">
    <property type="term" value="F:hexosyltransferase activity"/>
    <property type="evidence" value="ECO:0007669"/>
    <property type="project" value="InterPro"/>
</dbReference>
<dbReference type="PANTHER" id="PTHR10462:SF27">
    <property type="entry name" value="GLYCOSYLTRANSFERASE 6 DOMAIN-CONTAINING PROTEIN 1-RELATED"/>
    <property type="match status" value="1"/>
</dbReference>
<feature type="active site" description="Nucleophile" evidence="11">
    <location>
        <position position="274"/>
    </location>
</feature>